<feature type="binding site" evidence="12">
    <location>
        <position position="28"/>
    </location>
    <ligand>
        <name>Mg(2+)</name>
        <dbReference type="ChEBI" id="CHEBI:18420"/>
    </ligand>
</feature>
<feature type="binding site" evidence="11">
    <location>
        <position position="42"/>
    </location>
    <ligand>
        <name>substrate</name>
    </ligand>
</feature>
<dbReference type="SFLD" id="SFLDS00003">
    <property type="entry name" value="Haloacid_Dehalogenase"/>
    <property type="match status" value="1"/>
</dbReference>
<evidence type="ECO:0000256" key="6">
    <source>
        <dbReference type="ARBA" id="ARBA00023277"/>
    </source>
</evidence>
<dbReference type="InterPro" id="IPR051600">
    <property type="entry name" value="Beta-PGM-like"/>
</dbReference>
<sequence length="237" mass="26751">MQLWLNGVQQLINSYNTMGKVGFIFDLDGVIVDTAKYHYLAWRKLANELGFEFTKEQNELFKGVSRKRCLEILLDIGNVKATQKQFDTWMIEKNVDYLAYIEKMDASEILPDVPRVLNFLKERNIPIALGSASKNAQPILEKVGLLPYFDSIVDGNNVTKAKPDPEVFLIAADNLKVKPELCVVFEDAVAGIQAANAVDMVSIGIGDPDILNEAQYNFKDFTEIDNQFLELLLNKNK</sequence>
<feature type="site" description="Important for catalytic activity and assists the phosphoryl transfer reaction to Asp8 by balancing charge and orienting the reacting groups" evidence="13">
    <location>
        <position position="162"/>
    </location>
</feature>
<dbReference type="SFLD" id="SFLDG01135">
    <property type="entry name" value="C1.5.6:_HAD__Beta-PGM__Phospha"/>
    <property type="match status" value="1"/>
</dbReference>
<accession>A0A1H4K2V3</accession>
<keyword evidence="2" id="KW-0597">Phosphoprotein</keyword>
<feature type="binding site" evidence="11">
    <location>
        <position position="93"/>
    </location>
    <ligand>
        <name>substrate</name>
    </ligand>
</feature>
<feature type="binding site" evidence="11">
    <location>
        <begin position="26"/>
        <end position="28"/>
    </location>
    <ligand>
        <name>substrate</name>
    </ligand>
</feature>
<feature type="binding site" evidence="12">
    <location>
        <position position="187"/>
    </location>
    <ligand>
        <name>Mg(2+)</name>
        <dbReference type="ChEBI" id="CHEBI:18420"/>
    </ligand>
</feature>
<feature type="active site" description="Nucleophile" evidence="10">
    <location>
        <position position="26"/>
    </location>
</feature>
<evidence type="ECO:0000256" key="7">
    <source>
        <dbReference type="ARBA" id="ARBA00044926"/>
    </source>
</evidence>
<dbReference type="GO" id="GO:0000287">
    <property type="term" value="F:magnesium ion binding"/>
    <property type="evidence" value="ECO:0007669"/>
    <property type="project" value="InterPro"/>
</dbReference>
<dbReference type="InterPro" id="IPR036412">
    <property type="entry name" value="HAD-like_sf"/>
</dbReference>
<dbReference type="SUPFAM" id="SSF56784">
    <property type="entry name" value="HAD-like"/>
    <property type="match status" value="1"/>
</dbReference>
<dbReference type="InterPro" id="IPR010976">
    <property type="entry name" value="B-phosphoglucomutase_hydrolase"/>
</dbReference>
<evidence type="ECO:0000256" key="8">
    <source>
        <dbReference type="ARBA" id="ARBA00044968"/>
    </source>
</evidence>
<organism evidence="14 15">
    <name type="scientific">Maribacter dokdonensis</name>
    <dbReference type="NCBI Taxonomy" id="320912"/>
    <lineage>
        <taxon>Bacteria</taxon>
        <taxon>Pseudomonadati</taxon>
        <taxon>Bacteroidota</taxon>
        <taxon>Flavobacteriia</taxon>
        <taxon>Flavobacteriales</taxon>
        <taxon>Flavobacteriaceae</taxon>
        <taxon>Maribacter</taxon>
    </lineage>
</organism>
<feature type="binding site" evidence="11">
    <location>
        <begin position="131"/>
        <end position="135"/>
    </location>
    <ligand>
        <name>substrate</name>
    </ligand>
</feature>
<feature type="binding site" evidence="12">
    <location>
        <position position="26"/>
    </location>
    <ligand>
        <name>Mg(2+)</name>
        <dbReference type="ChEBI" id="CHEBI:18420"/>
    </ligand>
</feature>
<evidence type="ECO:0000256" key="4">
    <source>
        <dbReference type="ARBA" id="ARBA00022842"/>
    </source>
</evidence>
<dbReference type="Gene3D" id="3.40.50.1000">
    <property type="entry name" value="HAD superfamily/HAD-like"/>
    <property type="match status" value="1"/>
</dbReference>
<comment type="cofactor">
    <cofactor evidence="12">
        <name>Mg(2+)</name>
        <dbReference type="ChEBI" id="CHEBI:18420"/>
    </cofactor>
    <text evidence="12">Binds 2 magnesium ions per subunit.</text>
</comment>
<evidence type="ECO:0000256" key="11">
    <source>
        <dbReference type="PIRSR" id="PIRSR610972-2"/>
    </source>
</evidence>
<dbReference type="GO" id="GO:0005975">
    <property type="term" value="P:carbohydrate metabolic process"/>
    <property type="evidence" value="ECO:0007669"/>
    <property type="project" value="InterPro"/>
</dbReference>
<dbReference type="NCBIfam" id="TIGR02009">
    <property type="entry name" value="PGMB-YQAB-SF"/>
    <property type="match status" value="1"/>
</dbReference>
<keyword evidence="4 12" id="KW-0460">Magnesium</keyword>
<dbReference type="InterPro" id="IPR006439">
    <property type="entry name" value="HAD-SF_hydro_IA"/>
</dbReference>
<dbReference type="CDD" id="cd02598">
    <property type="entry name" value="HAD_BPGM"/>
    <property type="match status" value="1"/>
</dbReference>
<dbReference type="PANTHER" id="PTHR46193:SF18">
    <property type="entry name" value="HEXITOL PHOSPHATASE B"/>
    <property type="match status" value="1"/>
</dbReference>
<dbReference type="NCBIfam" id="TIGR01509">
    <property type="entry name" value="HAD-SF-IA-v3"/>
    <property type="match status" value="1"/>
</dbReference>
<dbReference type="Proteomes" id="UP000183038">
    <property type="component" value="Unassembled WGS sequence"/>
</dbReference>
<dbReference type="InterPro" id="IPR023198">
    <property type="entry name" value="PGP-like_dom2"/>
</dbReference>
<dbReference type="InterPro" id="IPR023214">
    <property type="entry name" value="HAD_sf"/>
</dbReference>
<dbReference type="InterPro" id="IPR010972">
    <property type="entry name" value="Beta-PGM"/>
</dbReference>
<gene>
    <name evidence="14" type="ORF">SAMN05192540_0719</name>
</gene>
<evidence type="ECO:0000256" key="3">
    <source>
        <dbReference type="ARBA" id="ARBA00022723"/>
    </source>
</evidence>
<dbReference type="GO" id="GO:0008801">
    <property type="term" value="F:beta-phosphoglucomutase activity"/>
    <property type="evidence" value="ECO:0007669"/>
    <property type="project" value="UniProtKB-EC"/>
</dbReference>
<dbReference type="EMBL" id="FNTB01000001">
    <property type="protein sequence ID" value="SEB52723.1"/>
    <property type="molecule type" value="Genomic_DNA"/>
</dbReference>
<comment type="similarity">
    <text evidence="1">Belongs to the HAD-like hydrolase superfamily. CbbY/CbbZ/Gph/YieH family.</text>
</comment>
<dbReference type="AlphaFoldDB" id="A0A1H4K2V3"/>
<name>A0A1H4K2V3_9FLAO</name>
<dbReference type="Pfam" id="PF00702">
    <property type="entry name" value="Hydrolase"/>
    <property type="match status" value="1"/>
</dbReference>
<dbReference type="Gene3D" id="1.10.150.240">
    <property type="entry name" value="Putative phosphatase, domain 2"/>
    <property type="match status" value="1"/>
</dbReference>
<reference evidence="14 15" key="1">
    <citation type="submission" date="2016-10" db="EMBL/GenBank/DDBJ databases">
        <authorList>
            <person name="de Groot N.N."/>
        </authorList>
    </citation>
    <scope>NUCLEOTIDE SEQUENCE [LARGE SCALE GENOMIC DNA]</scope>
    <source>
        <strain evidence="14 15">MAR_2009_71</strain>
    </source>
</reference>
<evidence type="ECO:0000256" key="5">
    <source>
        <dbReference type="ARBA" id="ARBA00023235"/>
    </source>
</evidence>
<evidence type="ECO:0000256" key="13">
    <source>
        <dbReference type="PIRSR" id="PIRSR610972-4"/>
    </source>
</evidence>
<keyword evidence="6" id="KW-0119">Carbohydrate metabolism</keyword>
<keyword evidence="3 12" id="KW-0479">Metal-binding</keyword>
<evidence type="ECO:0000256" key="2">
    <source>
        <dbReference type="ARBA" id="ARBA00022553"/>
    </source>
</evidence>
<feature type="binding site" evidence="11">
    <location>
        <position position="162"/>
    </location>
    <ligand>
        <name>substrate</name>
    </ligand>
</feature>
<keyword evidence="5" id="KW-0413">Isomerase</keyword>
<evidence type="ECO:0000313" key="15">
    <source>
        <dbReference type="Proteomes" id="UP000183038"/>
    </source>
</evidence>
<dbReference type="PANTHER" id="PTHR46193">
    <property type="entry name" value="6-PHOSPHOGLUCONATE PHOSPHATASE"/>
    <property type="match status" value="1"/>
</dbReference>
<feature type="site" description="Important for catalytic activity and assists the phosphoryl transfer reaction to Asp8 by balancing charge and orienting the reacting groups" evidence="13">
    <location>
        <position position="131"/>
    </location>
</feature>
<proteinExistence type="inferred from homology"/>
<feature type="binding site" evidence="12">
    <location>
        <position position="186"/>
    </location>
    <ligand>
        <name>Mg(2+)</name>
        <dbReference type="ChEBI" id="CHEBI:18420"/>
    </ligand>
</feature>
<dbReference type="NCBIfam" id="TIGR01990">
    <property type="entry name" value="bPGM"/>
    <property type="match status" value="1"/>
</dbReference>
<evidence type="ECO:0000256" key="1">
    <source>
        <dbReference type="ARBA" id="ARBA00006171"/>
    </source>
</evidence>
<dbReference type="EC" id="5.4.2.6" evidence="8"/>
<comment type="catalytic activity">
    <reaction evidence="7">
        <text>beta-D-glucose 1-phosphate = beta-D-glucose 6-phosphate</text>
        <dbReference type="Rhea" id="RHEA:20113"/>
        <dbReference type="ChEBI" id="CHEBI:57684"/>
        <dbReference type="ChEBI" id="CHEBI:58247"/>
        <dbReference type="EC" id="5.4.2.6"/>
    </reaction>
</comment>
<evidence type="ECO:0000256" key="10">
    <source>
        <dbReference type="PIRSR" id="PIRSR610972-1"/>
    </source>
</evidence>
<evidence type="ECO:0000256" key="9">
    <source>
        <dbReference type="ARBA" id="ARBA00044991"/>
    </source>
</evidence>
<protein>
    <recommendedName>
        <fullName evidence="9">Beta-phosphoglucomutase</fullName>
        <ecNumber evidence="8">5.4.2.6</ecNumber>
    </recommendedName>
</protein>
<feature type="active site" description="Proton donor/acceptor" evidence="10">
    <location>
        <position position="28"/>
    </location>
</feature>
<evidence type="ECO:0000256" key="12">
    <source>
        <dbReference type="PIRSR" id="PIRSR610972-3"/>
    </source>
</evidence>
<dbReference type="SFLD" id="SFLDG01129">
    <property type="entry name" value="C1.5:_HAD__Beta-PGM__Phosphata"/>
    <property type="match status" value="1"/>
</dbReference>
<evidence type="ECO:0000313" key="14">
    <source>
        <dbReference type="EMBL" id="SEB52723.1"/>
    </source>
</evidence>